<feature type="compositionally biased region" description="Low complexity" evidence="2">
    <location>
        <begin position="87"/>
        <end position="141"/>
    </location>
</feature>
<dbReference type="SUPFAM" id="SSF57701">
    <property type="entry name" value="Zn2/Cys6 DNA-binding domain"/>
    <property type="match status" value="1"/>
</dbReference>
<comment type="caution">
    <text evidence="4">The sequence shown here is derived from an EMBL/GenBank/DDBJ whole genome shotgun (WGS) entry which is preliminary data.</text>
</comment>
<dbReference type="EMBL" id="JANBVO010000039">
    <property type="protein sequence ID" value="KAJ9136594.1"/>
    <property type="molecule type" value="Genomic_DNA"/>
</dbReference>
<evidence type="ECO:0000259" key="3">
    <source>
        <dbReference type="PROSITE" id="PS50048"/>
    </source>
</evidence>
<keyword evidence="5" id="KW-1185">Reference proteome</keyword>
<dbReference type="Proteomes" id="UP001174694">
    <property type="component" value="Unassembled WGS sequence"/>
</dbReference>
<feature type="region of interest" description="Disordered" evidence="2">
    <location>
        <begin position="65"/>
        <end position="141"/>
    </location>
</feature>
<dbReference type="PROSITE" id="PS50048">
    <property type="entry name" value="ZN2_CY6_FUNGAL_2"/>
    <property type="match status" value="1"/>
</dbReference>
<accession>A0AA38VJN2</accession>
<dbReference type="CDD" id="cd00067">
    <property type="entry name" value="GAL4"/>
    <property type="match status" value="1"/>
</dbReference>
<sequence>MGRPPTSGYCHTCRKRRIKCDKARPSCHRCLKSGYTCKGYDLGLRMQSLVVVTEPEGSQRLAKISTLPQPKAPHQGPEVDDKGGAGDSTDGSGSATTAMISSSPSTLRRGSTSTSTNTLTSVSSNSISSTSSRSSSGTGSPAPEMNLVAFKEEMAFSYFFATYGWAGFWKPFLSLAREVDLAQVSHMGALALAYGHMGLGRGARDLQSQGLELYCHSLHEVQSLLTRSNAAAKTAIARLAVPVLVLGMYSYAVDRDLRLVHHLGVAQILQHCGPESFQDEPLLTTFRSCRAQLVCQSFAYRRRTFVEEDQWRTVPFLKNGKTWLDRLFDVMAAIPGVVHDMAASERPASPATKLFFARRVRELAADLHRWRWGWARAHRGAARAVPSRRLAAAAAVRTPAFRELLATELELGSVSQALELLTYNAGLAYLMQLEDVLGISERTASTTGSGGGGGDPLSFPDMDAIRAAAAAHPDDPLLLPSEARFPWQAAAEALRVVPYLRDNLLSSDERVMVPLAPIGIVYCALRAHPELSRCMEHSVLSEIPFFRDAPRELSAYGIAMGRDWLS</sequence>
<evidence type="ECO:0000313" key="5">
    <source>
        <dbReference type="Proteomes" id="UP001174694"/>
    </source>
</evidence>
<name>A0AA38VJN2_9PEZI</name>
<dbReference type="InterPro" id="IPR001138">
    <property type="entry name" value="Zn2Cys6_DnaBD"/>
</dbReference>
<dbReference type="InterPro" id="IPR053178">
    <property type="entry name" value="Osmoadaptation_assoc"/>
</dbReference>
<dbReference type="AlphaFoldDB" id="A0AA38VJN2"/>
<gene>
    <name evidence="4" type="ORF">NKR23_g9791</name>
</gene>
<evidence type="ECO:0000256" key="2">
    <source>
        <dbReference type="SAM" id="MobiDB-lite"/>
    </source>
</evidence>
<dbReference type="Gene3D" id="4.10.240.10">
    <property type="entry name" value="Zn(2)-C6 fungal-type DNA-binding domain"/>
    <property type="match status" value="1"/>
</dbReference>
<dbReference type="GO" id="GO:0008270">
    <property type="term" value="F:zinc ion binding"/>
    <property type="evidence" value="ECO:0007669"/>
    <property type="project" value="InterPro"/>
</dbReference>
<protein>
    <submittedName>
        <fullName evidence="4">Transcriptional regulatory protein moc3</fullName>
    </submittedName>
</protein>
<evidence type="ECO:0000313" key="4">
    <source>
        <dbReference type="EMBL" id="KAJ9136594.1"/>
    </source>
</evidence>
<proteinExistence type="predicted"/>
<dbReference type="PANTHER" id="PTHR38111">
    <property type="entry name" value="ZN(2)-C6 FUNGAL-TYPE DOMAIN-CONTAINING PROTEIN-RELATED"/>
    <property type="match status" value="1"/>
</dbReference>
<dbReference type="PANTHER" id="PTHR38111:SF2">
    <property type="entry name" value="FINGER DOMAIN PROTEIN, PUTATIVE (AFU_ORTHOLOGUE AFUA_1G01560)-RELATED"/>
    <property type="match status" value="1"/>
</dbReference>
<reference evidence="4" key="1">
    <citation type="submission" date="2022-07" db="EMBL/GenBank/DDBJ databases">
        <title>Fungi with potential for degradation of polypropylene.</title>
        <authorList>
            <person name="Gostincar C."/>
        </authorList>
    </citation>
    <scope>NUCLEOTIDE SEQUENCE</scope>
    <source>
        <strain evidence="4">EXF-13308</strain>
    </source>
</reference>
<dbReference type="GO" id="GO:0000981">
    <property type="term" value="F:DNA-binding transcription factor activity, RNA polymerase II-specific"/>
    <property type="evidence" value="ECO:0007669"/>
    <property type="project" value="InterPro"/>
</dbReference>
<feature type="domain" description="Zn(2)-C6 fungal-type" evidence="3">
    <location>
        <begin position="10"/>
        <end position="37"/>
    </location>
</feature>
<organism evidence="4 5">
    <name type="scientific">Pleurostoma richardsiae</name>
    <dbReference type="NCBI Taxonomy" id="41990"/>
    <lineage>
        <taxon>Eukaryota</taxon>
        <taxon>Fungi</taxon>
        <taxon>Dikarya</taxon>
        <taxon>Ascomycota</taxon>
        <taxon>Pezizomycotina</taxon>
        <taxon>Sordariomycetes</taxon>
        <taxon>Sordariomycetidae</taxon>
        <taxon>Calosphaeriales</taxon>
        <taxon>Pleurostomataceae</taxon>
        <taxon>Pleurostoma</taxon>
    </lineage>
</organism>
<dbReference type="Pfam" id="PF00172">
    <property type="entry name" value="Zn_clus"/>
    <property type="match status" value="1"/>
</dbReference>
<keyword evidence="1" id="KW-0539">Nucleus</keyword>
<evidence type="ECO:0000256" key="1">
    <source>
        <dbReference type="ARBA" id="ARBA00023242"/>
    </source>
</evidence>
<dbReference type="InterPro" id="IPR036864">
    <property type="entry name" value="Zn2-C6_fun-type_DNA-bd_sf"/>
</dbReference>
<dbReference type="SMART" id="SM00066">
    <property type="entry name" value="GAL4"/>
    <property type="match status" value="1"/>
</dbReference>